<proteinExistence type="predicted"/>
<sequence length="422" mass="46097">MTGLEVRIAALEHASDPACTDLLAHRFFEIVVDEAQDCSALDLAILTRLHRAGIPLMIVADTDQGIYEWNDARPEDLHQFTQTIGNHLELTGNWRSSPAICQLAATLRPAASRTPDIAVGDHHDTTRPLLLLPYDKHRKQISALTNSTDASEAFTAWAAHADIGTADCLALAYRNTAVPKARTRPAPQLPKDHNAIALAWAATVFSATDTPPASRAHALAVATTFLREYWYPDVSGTLTELLTQHDLTPALLRRRAAAFLHALPAVDEAPARQWRKQARLALQNQTPPAPAVAPAPPKLLSLATADLDKPIRTLIGLPEQTDEATTARPMRSSSIHQAKGSQAEAVLIHLPKPQDITELIDAWTSPSTDTASSELLRVYYVAITRARRLLALTYPYSKHGDITALLDTHRIEYQIQTAPPAP</sequence>
<evidence type="ECO:0000313" key="6">
    <source>
        <dbReference type="EMBL" id="AQA09157.1"/>
    </source>
</evidence>
<dbReference type="Gene3D" id="3.40.50.300">
    <property type="entry name" value="P-loop containing nucleotide triphosphate hydrolases"/>
    <property type="match status" value="2"/>
</dbReference>
<evidence type="ECO:0000256" key="4">
    <source>
        <dbReference type="ARBA" id="ARBA00022840"/>
    </source>
</evidence>
<evidence type="ECO:0000256" key="3">
    <source>
        <dbReference type="ARBA" id="ARBA00022806"/>
    </source>
</evidence>
<keyword evidence="4" id="KW-0067">ATP-binding</keyword>
<protein>
    <recommendedName>
        <fullName evidence="5">UvrD-like helicase ATP-binding domain-containing protein</fullName>
    </recommendedName>
</protein>
<dbReference type="Proteomes" id="UP000187851">
    <property type="component" value="Chromosome"/>
</dbReference>
<evidence type="ECO:0000313" key="7">
    <source>
        <dbReference type="Proteomes" id="UP000187851"/>
    </source>
</evidence>
<dbReference type="Pfam" id="PF00580">
    <property type="entry name" value="UvrD-helicase"/>
    <property type="match status" value="1"/>
</dbReference>
<dbReference type="EMBL" id="CP019458">
    <property type="protein sequence ID" value="AQA09157.1"/>
    <property type="molecule type" value="Genomic_DNA"/>
</dbReference>
<keyword evidence="1" id="KW-0547">Nucleotide-binding</keyword>
<name>A0ABM6H5M1_9ACTN</name>
<accession>A0ABM6H5M1</accession>
<dbReference type="PANTHER" id="PTHR11070">
    <property type="entry name" value="UVRD / RECB / PCRA DNA HELICASE FAMILY MEMBER"/>
    <property type="match status" value="1"/>
</dbReference>
<reference evidence="6 7" key="1">
    <citation type="journal article" date="2017" name="J. Biotechnol.">
        <title>The complete genome sequence of Streptomyces autolyticus CGMCC 0516, the producer of geldanamycin, autolytimycin, reblastatin and elaiophylin.</title>
        <authorList>
            <person name="Yin M."/>
            <person name="Jiang M."/>
            <person name="Ren Z."/>
            <person name="Dong Y."/>
            <person name="Lu T."/>
        </authorList>
    </citation>
    <scope>NUCLEOTIDE SEQUENCE [LARGE SCALE GENOMIC DNA]</scope>
    <source>
        <strain evidence="6 7">CGMCC0516</strain>
    </source>
</reference>
<evidence type="ECO:0000259" key="5">
    <source>
        <dbReference type="Pfam" id="PF00580"/>
    </source>
</evidence>
<dbReference type="InterPro" id="IPR027417">
    <property type="entry name" value="P-loop_NTPase"/>
</dbReference>
<evidence type="ECO:0000256" key="2">
    <source>
        <dbReference type="ARBA" id="ARBA00022801"/>
    </source>
</evidence>
<organism evidence="6 7">
    <name type="scientific">Streptomyces autolyticus</name>
    <dbReference type="NCBI Taxonomy" id="75293"/>
    <lineage>
        <taxon>Bacteria</taxon>
        <taxon>Bacillati</taxon>
        <taxon>Actinomycetota</taxon>
        <taxon>Actinomycetes</taxon>
        <taxon>Kitasatosporales</taxon>
        <taxon>Streptomycetaceae</taxon>
        <taxon>Streptomyces</taxon>
    </lineage>
</organism>
<gene>
    <name evidence="6" type="ORF">BV401_00035</name>
</gene>
<keyword evidence="2" id="KW-0378">Hydrolase</keyword>
<feature type="domain" description="UvrD-like helicase ATP-binding" evidence="5">
    <location>
        <begin position="16"/>
        <end position="83"/>
    </location>
</feature>
<keyword evidence="3" id="KW-0347">Helicase</keyword>
<dbReference type="PANTHER" id="PTHR11070:SF2">
    <property type="entry name" value="ATP-DEPENDENT DNA HELICASE SRS2"/>
    <property type="match status" value="1"/>
</dbReference>
<evidence type="ECO:0000256" key="1">
    <source>
        <dbReference type="ARBA" id="ARBA00022741"/>
    </source>
</evidence>
<dbReference type="SUPFAM" id="SSF52540">
    <property type="entry name" value="P-loop containing nucleoside triphosphate hydrolases"/>
    <property type="match status" value="1"/>
</dbReference>
<dbReference type="InterPro" id="IPR014016">
    <property type="entry name" value="UvrD-like_ATP-bd"/>
</dbReference>
<keyword evidence="7" id="KW-1185">Reference proteome</keyword>
<dbReference type="InterPro" id="IPR000212">
    <property type="entry name" value="DNA_helicase_UvrD/REP"/>
</dbReference>